<comment type="caution">
    <text evidence="6">The sequence shown here is derived from an EMBL/GenBank/DDBJ whole genome shotgun (WGS) entry which is preliminary data.</text>
</comment>
<dbReference type="AlphaFoldDB" id="A0ABD0BHQ4"/>
<keyword evidence="1" id="KW-0479">Metal-binding</keyword>
<accession>A0ABD0BHQ4</accession>
<dbReference type="RefSeq" id="WP_014835733.1">
    <property type="nucleotide sequence ID" value="NZ_AP019662.1"/>
</dbReference>
<feature type="domain" description="HIRAN" evidence="5">
    <location>
        <begin position="23"/>
        <end position="78"/>
    </location>
</feature>
<evidence type="ECO:0000313" key="6">
    <source>
        <dbReference type="EMBL" id="GJJ42086.1"/>
    </source>
</evidence>
<feature type="region of interest" description="Disordered" evidence="3">
    <location>
        <begin position="148"/>
        <end position="182"/>
    </location>
</feature>
<keyword evidence="4" id="KW-1133">Transmembrane helix</keyword>
<reference evidence="6 7" key="1">
    <citation type="submission" date="2021-11" db="EMBL/GenBank/DDBJ databases">
        <title>Whole genome sequences of diphtheriae toxin producing Corynebacterium ulcerans isolates from cats in Osaka, Japan.</title>
        <authorList>
            <person name="Umeda K."/>
            <person name="Hirai Y."/>
        </authorList>
    </citation>
    <scope>NUCLEOTIDE SEQUENCE [LARGE SCALE GENOMIC DNA]</scope>
    <source>
        <strain evidence="6 7">12109B-1</strain>
    </source>
</reference>
<protein>
    <recommendedName>
        <fullName evidence="5">HIRAN domain-containing protein</fullName>
    </recommendedName>
</protein>
<evidence type="ECO:0000256" key="2">
    <source>
        <dbReference type="ARBA" id="ARBA00022801"/>
    </source>
</evidence>
<name>A0ABD0BHQ4_CORUL</name>
<feature type="transmembrane region" description="Helical" evidence="4">
    <location>
        <begin position="186"/>
        <end position="202"/>
    </location>
</feature>
<dbReference type="Proteomes" id="UP001205910">
    <property type="component" value="Unassembled WGS sequence"/>
</dbReference>
<organism evidence="6 7">
    <name type="scientific">Corynebacterium ulcerans</name>
    <dbReference type="NCBI Taxonomy" id="65058"/>
    <lineage>
        <taxon>Bacteria</taxon>
        <taxon>Bacillati</taxon>
        <taxon>Actinomycetota</taxon>
        <taxon>Actinomycetes</taxon>
        <taxon>Mycobacteriales</taxon>
        <taxon>Corynebacteriaceae</taxon>
        <taxon>Corynebacterium</taxon>
    </lineage>
</organism>
<sequence length="203" mass="22575">MLKYYDLLSSQRPTVAAVGVFAYKDTLRRLPSGSQYFELVPEPDNPYDDHAISIRSRGNVVGYIPRERTSTYWPIIARITASGMTARVKGKLHKNGNYFDISVYLLSGDKALTTESGLITKSHSYTVPPAYGHTGDSTLKTPATKFNHAKPVALTEQEKAEESARRRREWEESYAQSGKKSHSSNLTLPLVIAGVVLLVIILM</sequence>
<dbReference type="GO" id="GO:0046872">
    <property type="term" value="F:metal ion binding"/>
    <property type="evidence" value="ECO:0007669"/>
    <property type="project" value="UniProtKB-KW"/>
</dbReference>
<keyword evidence="2" id="KW-0378">Hydrolase</keyword>
<evidence type="ECO:0000259" key="5">
    <source>
        <dbReference type="Pfam" id="PF08797"/>
    </source>
</evidence>
<evidence type="ECO:0000256" key="1">
    <source>
        <dbReference type="ARBA" id="ARBA00022723"/>
    </source>
</evidence>
<proteinExistence type="predicted"/>
<evidence type="ECO:0000313" key="7">
    <source>
        <dbReference type="Proteomes" id="UP001205910"/>
    </source>
</evidence>
<feature type="compositionally biased region" description="Basic and acidic residues" evidence="3">
    <location>
        <begin position="156"/>
        <end position="171"/>
    </location>
</feature>
<keyword evidence="4" id="KW-0812">Transmembrane</keyword>
<dbReference type="EMBL" id="BQFK01000001">
    <property type="protein sequence ID" value="GJJ42086.1"/>
    <property type="molecule type" value="Genomic_DNA"/>
</dbReference>
<dbReference type="GO" id="GO:0016787">
    <property type="term" value="F:hydrolase activity"/>
    <property type="evidence" value="ECO:0007669"/>
    <property type="project" value="UniProtKB-KW"/>
</dbReference>
<evidence type="ECO:0000256" key="4">
    <source>
        <dbReference type="SAM" id="Phobius"/>
    </source>
</evidence>
<gene>
    <name evidence="6" type="ORF">CULCOIPH005_02750</name>
</gene>
<dbReference type="Pfam" id="PF08797">
    <property type="entry name" value="HIRAN"/>
    <property type="match status" value="1"/>
</dbReference>
<dbReference type="InterPro" id="IPR014905">
    <property type="entry name" value="HIRAN"/>
</dbReference>
<evidence type="ECO:0000256" key="3">
    <source>
        <dbReference type="SAM" id="MobiDB-lite"/>
    </source>
</evidence>
<keyword evidence="4" id="KW-0472">Membrane</keyword>
<dbReference type="Gene3D" id="3.30.70.2330">
    <property type="match status" value="1"/>
</dbReference>